<keyword evidence="2" id="KW-1185">Reference proteome</keyword>
<dbReference type="KEGG" id="mik:FOE78_08605"/>
<dbReference type="AlphaFoldDB" id="A0A516PYA3"/>
<accession>A0A516PYA3</accession>
<keyword evidence="1" id="KW-0326">Glycosidase</keyword>
<proteinExistence type="predicted"/>
<sequence length="640" mass="72081">MIKSAVQIVFSNDRHAMNWLRADYSYAEVRFRRGHPADPRPRDLRAEVTTRQDGDLVRTEIVITNCGPKPEFTGVGDIGITLPLPDRYDDAITCQTQRCHAHLFCAGSASYVYARRMGGEAPHLGLVLTEGSLDNYSVERDFDRSSNDRGCFLLHPSPLVLQPGESTRIAWTIFGCRDTDDFFRRAGQYSRFVRTGWDRYVLFRGETARLRIEPAFEADVVTANGEQLIRDDDGCYRTEVVADSSGEHVVTVSADGRTVRTRILVKEPLELLLERRVAFIAGRQQYRGPRDRLDGALLIFDNEEDHLFYNRSGDFNAGRERVGMGILLAQYLTCVRDELIKVADPTVPPLVRSSLDAYADFVRRELIDAETGIVYDDVAPDRTHRRLYNAPWFASFFLQMYELDGRPGDVLTAAKIIDRYYQDGGERFYPIELPVLPLCRALGRIGDHDRLARATAAFTAHAQRIAQAGKGYPASEVNYEQSIVAPAADILLQVHALTGDAALLTAALEQLTVLEQFQGVQPDYHLNEVAIRHWDGFWFGKHGLYGDTFPHYWSGLTGTVFARYGFATDDPGYLRRAESALRAVLPLIFDDGRASCGYVYPYSVNGTRAEFYDPYANDQDWALVFALRHLRMLQAATVGA</sequence>
<dbReference type="EMBL" id="CP041692">
    <property type="protein sequence ID" value="QDP95951.1"/>
    <property type="molecule type" value="Genomic_DNA"/>
</dbReference>
<dbReference type="RefSeq" id="WP_143985917.1">
    <property type="nucleotide sequence ID" value="NZ_CP041692.1"/>
</dbReference>
<gene>
    <name evidence="1" type="ORF">FOE78_08605</name>
</gene>
<name>A0A516PYA3_9ACTN</name>
<reference evidence="1 2" key="1">
    <citation type="submission" date="2019-07" db="EMBL/GenBank/DDBJ databases">
        <title>Microlunatus dokdonensis sp. nov. isolated from the rhizospheric soil of the wild plant Elymus tsukushiensis.</title>
        <authorList>
            <person name="Ghim S.-Y."/>
            <person name="Hwang Y.-J."/>
            <person name="Son J.-S."/>
            <person name="Shin J.-H."/>
        </authorList>
    </citation>
    <scope>NUCLEOTIDE SEQUENCE [LARGE SCALE GENOMIC DNA]</scope>
    <source>
        <strain evidence="1 2">KUDC0627</strain>
    </source>
</reference>
<keyword evidence="1" id="KW-0378">Hydrolase</keyword>
<dbReference type="Proteomes" id="UP000319263">
    <property type="component" value="Chromosome"/>
</dbReference>
<protein>
    <submittedName>
        <fullName evidence="1">Six-hairpin glycosidase</fullName>
    </submittedName>
</protein>
<organism evidence="1 2">
    <name type="scientific">Microlunatus elymi</name>
    <dbReference type="NCBI Taxonomy" id="2596828"/>
    <lineage>
        <taxon>Bacteria</taxon>
        <taxon>Bacillati</taxon>
        <taxon>Actinomycetota</taxon>
        <taxon>Actinomycetes</taxon>
        <taxon>Propionibacteriales</taxon>
        <taxon>Propionibacteriaceae</taxon>
        <taxon>Microlunatus</taxon>
    </lineage>
</organism>
<evidence type="ECO:0000313" key="2">
    <source>
        <dbReference type="Proteomes" id="UP000319263"/>
    </source>
</evidence>
<evidence type="ECO:0000313" key="1">
    <source>
        <dbReference type="EMBL" id="QDP95951.1"/>
    </source>
</evidence>
<dbReference type="OrthoDB" id="1991740at2"/>
<dbReference type="GO" id="GO:0016798">
    <property type="term" value="F:hydrolase activity, acting on glycosyl bonds"/>
    <property type="evidence" value="ECO:0007669"/>
    <property type="project" value="UniProtKB-KW"/>
</dbReference>